<dbReference type="RefSeq" id="WP_162656112.1">
    <property type="nucleotide sequence ID" value="NZ_LR593887.1"/>
</dbReference>
<evidence type="ECO:0008006" key="3">
    <source>
        <dbReference type="Google" id="ProtNLM"/>
    </source>
</evidence>
<dbReference type="InterPro" id="IPR021889">
    <property type="entry name" value="DUF3500"/>
</dbReference>
<evidence type="ECO:0000313" key="1">
    <source>
        <dbReference type="EMBL" id="VIP00949.1"/>
    </source>
</evidence>
<dbReference type="KEGG" id="tim:GMBLW1_30110"/>
<dbReference type="EMBL" id="LR593887">
    <property type="protein sequence ID" value="VTR97316.1"/>
    <property type="molecule type" value="Genomic_DNA"/>
</dbReference>
<organism evidence="1">
    <name type="scientific">Tuwongella immobilis</name>
    <dbReference type="NCBI Taxonomy" id="692036"/>
    <lineage>
        <taxon>Bacteria</taxon>
        <taxon>Pseudomonadati</taxon>
        <taxon>Planctomycetota</taxon>
        <taxon>Planctomycetia</taxon>
        <taxon>Gemmatales</taxon>
        <taxon>Gemmataceae</taxon>
        <taxon>Tuwongella</taxon>
    </lineage>
</organism>
<dbReference type="EMBL" id="LR586016">
    <property type="protein sequence ID" value="VIP00949.1"/>
    <property type="molecule type" value="Genomic_DNA"/>
</dbReference>
<accession>A0A6C2YI57</accession>
<reference evidence="1" key="1">
    <citation type="submission" date="2019-04" db="EMBL/GenBank/DDBJ databases">
        <authorList>
            <consortium name="Science for Life Laboratories"/>
        </authorList>
    </citation>
    <scope>NUCLEOTIDE SEQUENCE</scope>
    <source>
        <strain evidence="1">MBLW1</strain>
    </source>
</reference>
<proteinExistence type="predicted"/>
<dbReference type="InParanoid" id="A0A6C2YI57"/>
<evidence type="ECO:0000313" key="2">
    <source>
        <dbReference type="Proteomes" id="UP000464378"/>
    </source>
</evidence>
<dbReference type="AlphaFoldDB" id="A0A6C2YI57"/>
<dbReference type="PROSITE" id="PS51318">
    <property type="entry name" value="TAT"/>
    <property type="match status" value="1"/>
</dbReference>
<protein>
    <recommendedName>
        <fullName evidence="3">DUF3500 domain-containing protein</fullName>
    </recommendedName>
</protein>
<dbReference type="Pfam" id="PF12006">
    <property type="entry name" value="DUF3500"/>
    <property type="match status" value="1"/>
</dbReference>
<dbReference type="InterPro" id="IPR006311">
    <property type="entry name" value="TAT_signal"/>
</dbReference>
<keyword evidence="2" id="KW-1185">Reference proteome</keyword>
<gene>
    <name evidence="1" type="ORF">GMBLW1_30110</name>
</gene>
<dbReference type="Proteomes" id="UP000464378">
    <property type="component" value="Chromosome"/>
</dbReference>
<name>A0A6C2YI57_9BACT</name>
<sequence length="354" mass="38787">MMPESQASPACPDCVETPRVSVDRRQFVQTVAATTVATGLLSVPGASLLTAAPPATASKPAAKVDRQAEMLIQELFGTLTADQKKEVLPFDHGSNNGKATPTRMRMYNRAIGKTIEEVYTKPQTELIERILKAISSGEQGMHYLTRGGTFDNSGSLEGCGVTLFGDPTNNGKYAWVFAGHHLTVRCDGDSQADVAFGGPIYYGHSPNGYSDKNVFLPQTKAVLSVFDALDEGQRKLATVTGSPGEQEASIRFRPQGQPRPGIALASLKADQRKHVEDVMRTVLAPYRQTDVDEVMEIIRTTGGMDAIHLAFYRDKTSTDDKPWHFWRLEGPGIVWNFRVLPHVHTFVQVARKSI</sequence>